<gene>
    <name evidence="1" type="ORF">GGX14DRAFT_388474</name>
</gene>
<proteinExistence type="predicted"/>
<organism evidence="1 2">
    <name type="scientific">Mycena pura</name>
    <dbReference type="NCBI Taxonomy" id="153505"/>
    <lineage>
        <taxon>Eukaryota</taxon>
        <taxon>Fungi</taxon>
        <taxon>Dikarya</taxon>
        <taxon>Basidiomycota</taxon>
        <taxon>Agaricomycotina</taxon>
        <taxon>Agaricomycetes</taxon>
        <taxon>Agaricomycetidae</taxon>
        <taxon>Agaricales</taxon>
        <taxon>Marasmiineae</taxon>
        <taxon>Mycenaceae</taxon>
        <taxon>Mycena</taxon>
    </lineage>
</organism>
<comment type="caution">
    <text evidence="1">The sequence shown here is derived from an EMBL/GenBank/DDBJ whole genome shotgun (WGS) entry which is preliminary data.</text>
</comment>
<reference evidence="1" key="1">
    <citation type="submission" date="2023-03" db="EMBL/GenBank/DDBJ databases">
        <title>Massive genome expansion in bonnet fungi (Mycena s.s.) driven by repeated elements and novel gene families across ecological guilds.</title>
        <authorList>
            <consortium name="Lawrence Berkeley National Laboratory"/>
            <person name="Harder C.B."/>
            <person name="Miyauchi S."/>
            <person name="Viragh M."/>
            <person name="Kuo A."/>
            <person name="Thoen E."/>
            <person name="Andreopoulos B."/>
            <person name="Lu D."/>
            <person name="Skrede I."/>
            <person name="Drula E."/>
            <person name="Henrissat B."/>
            <person name="Morin E."/>
            <person name="Kohler A."/>
            <person name="Barry K."/>
            <person name="LaButti K."/>
            <person name="Morin E."/>
            <person name="Salamov A."/>
            <person name="Lipzen A."/>
            <person name="Mereny Z."/>
            <person name="Hegedus B."/>
            <person name="Baldrian P."/>
            <person name="Stursova M."/>
            <person name="Weitz H."/>
            <person name="Taylor A."/>
            <person name="Grigoriev I.V."/>
            <person name="Nagy L.G."/>
            <person name="Martin F."/>
            <person name="Kauserud H."/>
        </authorList>
    </citation>
    <scope>NUCLEOTIDE SEQUENCE</scope>
    <source>
        <strain evidence="1">9144</strain>
    </source>
</reference>
<protein>
    <submittedName>
        <fullName evidence="1">Uncharacterized protein</fullName>
    </submittedName>
</protein>
<dbReference type="AlphaFoldDB" id="A0AAD6VS88"/>
<name>A0AAD6VS88_9AGAR</name>
<sequence length="368" mass="41765">MTAPQTTSSLKVALSRRCQDDAGPHERGAIRRILERSINKIVPNPAHPNSRILDFFGNDSQRAKALDELYMAQGHFSGRFEALQRHCHGLLKYTLPESTTVDTQLMTFKILISVITRYPGVRSIFWTHKALKKVSKTDPSSLSSLWDRPYQSCTEEWVFYRDLAAFSLSQSHLTKLVEDELPSKLSRVELDDSWNVVPIEQLLWYSRVRSSTGPELDFPRLCAIRYLGGILELPDFWHNLRPNDTLTVNEDPNVERERFFQVLCNLCQTVLLVIQDTRSLGPADAIPPPYLAGRIIVDMFSWATLSGVYRLCGLNQLHGCPEKLPRIIQDIVHAVLSCDMKSDFPWTYEAALAVSNLLTPAPGSLSRR</sequence>
<evidence type="ECO:0000313" key="2">
    <source>
        <dbReference type="Proteomes" id="UP001219525"/>
    </source>
</evidence>
<dbReference type="EMBL" id="JARJCW010000008">
    <property type="protein sequence ID" value="KAJ7221285.1"/>
    <property type="molecule type" value="Genomic_DNA"/>
</dbReference>
<evidence type="ECO:0000313" key="1">
    <source>
        <dbReference type="EMBL" id="KAJ7221285.1"/>
    </source>
</evidence>
<dbReference type="Proteomes" id="UP001219525">
    <property type="component" value="Unassembled WGS sequence"/>
</dbReference>
<accession>A0AAD6VS88</accession>
<keyword evidence="2" id="KW-1185">Reference proteome</keyword>